<evidence type="ECO:0000313" key="20">
    <source>
        <dbReference type="Proteomes" id="UP000759131"/>
    </source>
</evidence>
<reference evidence="19" key="1">
    <citation type="submission" date="2020-11" db="EMBL/GenBank/DDBJ databases">
        <authorList>
            <person name="Tran Van P."/>
        </authorList>
    </citation>
    <scope>NUCLEOTIDE SEQUENCE</scope>
</reference>
<dbReference type="InterPro" id="IPR042104">
    <property type="entry name" value="PKS_dehydratase_sf"/>
</dbReference>
<evidence type="ECO:0000256" key="4">
    <source>
        <dbReference type="ARBA" id="ARBA00022516"/>
    </source>
</evidence>
<dbReference type="GO" id="GO:0006633">
    <property type="term" value="P:fatty acid biosynthetic process"/>
    <property type="evidence" value="ECO:0007669"/>
    <property type="project" value="UniProtKB-UniPathway"/>
</dbReference>
<dbReference type="InterPro" id="IPR016036">
    <property type="entry name" value="Malonyl_transacylase_ACP-bd"/>
</dbReference>
<dbReference type="CDD" id="cd05195">
    <property type="entry name" value="enoyl_red"/>
    <property type="match status" value="1"/>
</dbReference>
<dbReference type="SMART" id="SM00822">
    <property type="entry name" value="PKS_KR"/>
    <property type="match status" value="1"/>
</dbReference>
<dbReference type="PANTHER" id="PTHR43775">
    <property type="entry name" value="FATTY ACID SYNTHASE"/>
    <property type="match status" value="1"/>
</dbReference>
<dbReference type="GO" id="GO:0004315">
    <property type="term" value="F:3-oxoacyl-[acyl-carrier-protein] synthase activity"/>
    <property type="evidence" value="ECO:0007669"/>
    <property type="project" value="InterPro"/>
</dbReference>
<keyword evidence="6" id="KW-0808">Transferase</keyword>
<keyword evidence="8" id="KW-0276">Fatty acid metabolism</keyword>
<keyword evidence="14" id="KW-0511">Multifunctional enzyme</keyword>
<evidence type="ECO:0000259" key="17">
    <source>
        <dbReference type="PROSITE" id="PS52004"/>
    </source>
</evidence>
<feature type="region of interest" description="N-terminal hotdog fold" evidence="16">
    <location>
        <begin position="695"/>
        <end position="831"/>
    </location>
</feature>
<evidence type="ECO:0000256" key="14">
    <source>
        <dbReference type="ARBA" id="ARBA00023268"/>
    </source>
</evidence>
<dbReference type="InterPro" id="IPR016035">
    <property type="entry name" value="Acyl_Trfase/lysoPLipase"/>
</dbReference>
<comment type="catalytic activity">
    <reaction evidence="15">
        <text>acetyl-CoA + n malonyl-CoA + 2n NADPH + 2n H(+) = a long-chain fatty acid + (n+1) CoA + n CO2 + 2n NADP(+).</text>
        <dbReference type="EC" id="2.3.1.85"/>
    </reaction>
</comment>
<dbReference type="Pfam" id="PF00109">
    <property type="entry name" value="ketoacyl-synt"/>
    <property type="match status" value="1"/>
</dbReference>
<dbReference type="GO" id="GO:0016491">
    <property type="term" value="F:oxidoreductase activity"/>
    <property type="evidence" value="ECO:0007669"/>
    <property type="project" value="UniProtKB-KW"/>
</dbReference>
<dbReference type="InterPro" id="IPR014031">
    <property type="entry name" value="Ketoacyl_synth_C"/>
</dbReference>
<dbReference type="Proteomes" id="UP000759131">
    <property type="component" value="Unassembled WGS sequence"/>
</dbReference>
<accession>A0A7R9KHK2</accession>
<dbReference type="EMBL" id="OC855386">
    <property type="protein sequence ID" value="CAD7621894.1"/>
    <property type="molecule type" value="Genomic_DNA"/>
</dbReference>
<proteinExistence type="predicted"/>
<dbReference type="InterPro" id="IPR032821">
    <property type="entry name" value="PKS_assoc"/>
</dbReference>
<evidence type="ECO:0000256" key="10">
    <source>
        <dbReference type="ARBA" id="ARBA00023002"/>
    </source>
</evidence>
<dbReference type="SMART" id="SM00827">
    <property type="entry name" value="PKS_AT"/>
    <property type="match status" value="1"/>
</dbReference>
<dbReference type="InterPro" id="IPR020841">
    <property type="entry name" value="PKS_Beta-ketoAc_synthase_dom"/>
</dbReference>
<keyword evidence="12" id="KW-0443">Lipid metabolism</keyword>
<dbReference type="InterPro" id="IPR050091">
    <property type="entry name" value="PKS_NRPS_Biosynth_Enz"/>
</dbReference>
<keyword evidence="11" id="KW-0520">NAD</keyword>
<dbReference type="CDD" id="cd00833">
    <property type="entry name" value="PKS"/>
    <property type="match status" value="1"/>
</dbReference>
<sequence>FANRISFVYDLRGPSIAVDTACSASLTALALAVNDMLLGNVEKALVCGCNINLEPIVIQCQQEVGACSPRGVSAPMDASADGYVKSDAVCAVLLERRRDARRLYATLRAVRLNANGYKPDGMLRPSGAAQEALMRCAYGDVGVDPSHVTYVELHCAGTQAGDFAEINAVYNAYCKPTARTEPLPLGALKSNMGHAEGAAGLAALIKVLIAYENECIPPNINLHHLRDDLAPLMSFVMPVVKAHDYKPGLAAVDSLGVGGANAHVLLEPNYKLAASDGRQRRVADIMPRIVNICGRSEESVKYIMDFIENNLQKITNDFLALLSQTMKYTPNVNSAGMPFRVTRDKALRPLWVLFPGLGGQWPAMARALMPIKTFADTIDVCHQTVSEEFGIDLKHILLSDDTTAIDTMLAKFVATTAVQMALFSVIKTLNITVDGIIGHSFGEIACGYADGCLTLREAMIYVALRGVITVHIPEGLMAVVGLSRDQALTYCPNGVYIACNNGERSVVITGLMNEMLETIKQLKANNVFVRQLDSNHIPYHSQYVSELAKNQSTATDKYGLKPGLRSQKWLSTAVFRGEPEDRRLAYSDGRYHHHNMISEVRFYPQLQTLPANACVLELGPHPLFRQIVAQTLPQSTHISLMKRDSNATNMDTFLAGVAKLYQLGYNPSVERLYQPVVWPVPRGTPSISSLIKWDHNRRYAVRCFGDHYCRSTAGDSTVIVEHTLNQDLFFMDHKLDGRPIYPATGHVMLAWRKVAQSVGKLWTDCPVVFEHVQFKRAVFLSQTANTKLVVKYYPPSGEFGIYENDQLCATGIGYPVINNNTATTINSTNDQAHQRHQSALIAQHTIAEWLPMLDGHRWPYAIGRADIYKNIGALGLDFGPAFQRLRSFCTDDFRVAYGRCEWTGNPVTYLDGMFAAMMFLSTLRTIIVGHTIRAIRIDPLVLFDSIRAQNTSQQLTNVNSNCDLQLDQIEQDTKSDNEMTNREKFNKRFAICSADMPLRYNTRTGQLVSLGLEMEGLTVQPVPYRPETNLVLESYEFCSNYDMVAIDDSTRAEMLQYIEDYAKWLQILIDNIIKAKKLNKMCNNVWLMGSDGPINGIIGLLNCLRLETGGEILRYIFHYDNNISMPDAVDFNARPYREILANDLVANVIKGGVVGTYRHFKMPKDYDKCLSNNYYLNTGLTRDISSLQWYDEQNVPTLESDINNKNDTKTRIEIYYSGISTRDILATTGNPSCNLPGLTDPMLTDCQLGLEFSGRRSDTGQRVMGVAPGGRCLATSVWAPITHICPIPGHWSMAEAATIMSAYCTVYYGLIKLANIKEGKFVLIHNGSGDVGLAAINVCQHYACDIYVTVGTAEKGRYIRDAHNIPANRIFSAVNDAGLNAWLMAETDGRGVDIALSTGLSGGGQLWPLNSQSLANGGRFVDVGNNDWPMGNAPTLPHREVQYIRLSADSPAKRDTNFMAEFYAWIRDNCGPANGVGQRACVWPLKYTTFPATKVTDAFAGVTAGAHVGKVIIKHRDDDGVDTQPISPAHYIMVARKACFCSRKVYIITGALGGVGLELMAWMHYRGAQKFALTSRSGLRTEYQTFVINRMQSYANNADGNYQRPEILISTANGLTSEGCERLLREAQRMGRIGGVFHLALVLNETLAENMTVERFAESADTKGRVFENLDQLTRRLLDYKVDYFVVFSSISCGKGFAGYSNYAYGNSVCERLCERRRADGLHGLAVQYGLIGDVGAYEGRQEYESATLCRKQRVHSCFNVLEKLLATEYPIVASQLYDEDRSAILTVNTGTRLMGELWSVLGVDPCNTPDDITIGEIGIESLFAIRMQNEFTDRLALNVSLTHIKHMTVGMCKAYAEGNPEPIRQCIAKQKAI</sequence>
<dbReference type="InterPro" id="IPR049900">
    <property type="entry name" value="PKS_mFAS_DH"/>
</dbReference>
<dbReference type="SMART" id="SM00825">
    <property type="entry name" value="PKS_KS"/>
    <property type="match status" value="1"/>
</dbReference>
<dbReference type="PROSITE" id="PS00606">
    <property type="entry name" value="KS3_1"/>
    <property type="match status" value="1"/>
</dbReference>
<evidence type="ECO:0000256" key="15">
    <source>
        <dbReference type="ARBA" id="ARBA00044883"/>
    </source>
</evidence>
<evidence type="ECO:0000256" key="3">
    <source>
        <dbReference type="ARBA" id="ARBA00022450"/>
    </source>
</evidence>
<dbReference type="InterPro" id="IPR049391">
    <property type="entry name" value="FAS_pseudo-KR"/>
</dbReference>
<gene>
    <name evidence="19" type="ORF">OSB1V03_LOCUS2363</name>
</gene>
<dbReference type="PROSITE" id="PS52019">
    <property type="entry name" value="PKS_MFAS_DH"/>
    <property type="match status" value="1"/>
</dbReference>
<dbReference type="InterPro" id="IPR013968">
    <property type="entry name" value="PKS_KR"/>
</dbReference>
<feature type="region of interest" description="C-terminal hotdog fold" evidence="16">
    <location>
        <begin position="857"/>
        <end position="1028"/>
    </location>
</feature>
<evidence type="ECO:0000256" key="1">
    <source>
        <dbReference type="ARBA" id="ARBA00012873"/>
    </source>
</evidence>
<evidence type="ECO:0000256" key="5">
    <source>
        <dbReference type="ARBA" id="ARBA00022553"/>
    </source>
</evidence>
<dbReference type="PROSITE" id="PS52004">
    <property type="entry name" value="KS3_2"/>
    <property type="match status" value="1"/>
</dbReference>
<dbReference type="OrthoDB" id="6505209at2759"/>
<evidence type="ECO:0000256" key="9">
    <source>
        <dbReference type="ARBA" id="ARBA00022857"/>
    </source>
</evidence>
<feature type="domain" description="Ketosynthase family 3 (KS3)" evidence="17">
    <location>
        <begin position="1"/>
        <end position="268"/>
    </location>
</feature>
<protein>
    <recommendedName>
        <fullName evidence="2">Fatty acid synthase</fullName>
        <ecNumber evidence="1">2.3.1.85</ecNumber>
    </recommendedName>
</protein>
<keyword evidence="20" id="KW-1185">Reference proteome</keyword>
<dbReference type="PANTHER" id="PTHR43775:SF7">
    <property type="entry name" value="FATTY ACID SYNTHASE"/>
    <property type="match status" value="1"/>
</dbReference>
<dbReference type="InterPro" id="IPR014030">
    <property type="entry name" value="Ketoacyl_synth_N"/>
</dbReference>
<dbReference type="InterPro" id="IPR020843">
    <property type="entry name" value="ER"/>
</dbReference>
<evidence type="ECO:0000313" key="19">
    <source>
        <dbReference type="EMBL" id="CAD7621894.1"/>
    </source>
</evidence>
<dbReference type="Pfam" id="PF00698">
    <property type="entry name" value="Acyl_transf_1"/>
    <property type="match status" value="1"/>
</dbReference>
<dbReference type="Gene3D" id="3.10.129.110">
    <property type="entry name" value="Polyketide synthase dehydratase"/>
    <property type="match status" value="1"/>
</dbReference>
<dbReference type="InterPro" id="IPR018201">
    <property type="entry name" value="Ketoacyl_synth_AS"/>
</dbReference>
<evidence type="ECO:0000256" key="7">
    <source>
        <dbReference type="ARBA" id="ARBA00022801"/>
    </source>
</evidence>
<organism evidence="19">
    <name type="scientific">Medioppia subpectinata</name>
    <dbReference type="NCBI Taxonomy" id="1979941"/>
    <lineage>
        <taxon>Eukaryota</taxon>
        <taxon>Metazoa</taxon>
        <taxon>Ecdysozoa</taxon>
        <taxon>Arthropoda</taxon>
        <taxon>Chelicerata</taxon>
        <taxon>Arachnida</taxon>
        <taxon>Acari</taxon>
        <taxon>Acariformes</taxon>
        <taxon>Sarcoptiformes</taxon>
        <taxon>Oribatida</taxon>
        <taxon>Brachypylina</taxon>
        <taxon>Oppioidea</taxon>
        <taxon>Oppiidae</taxon>
        <taxon>Medioppia</taxon>
    </lineage>
</organism>
<dbReference type="InterPro" id="IPR049552">
    <property type="entry name" value="PKS_DH_N"/>
</dbReference>
<dbReference type="InterPro" id="IPR001227">
    <property type="entry name" value="Ac_transferase_dom_sf"/>
</dbReference>
<dbReference type="InterPro" id="IPR057326">
    <property type="entry name" value="KR_dom"/>
</dbReference>
<dbReference type="EMBL" id="CAJPIZ010000811">
    <property type="protein sequence ID" value="CAG2102324.1"/>
    <property type="molecule type" value="Genomic_DNA"/>
</dbReference>
<evidence type="ECO:0000256" key="12">
    <source>
        <dbReference type="ARBA" id="ARBA00023098"/>
    </source>
</evidence>
<dbReference type="UniPathway" id="UPA00094"/>
<keyword evidence="5" id="KW-0597">Phosphoprotein</keyword>
<dbReference type="Gene3D" id="3.90.180.10">
    <property type="entry name" value="Medium-chain alcohol dehydrogenases, catalytic domain"/>
    <property type="match status" value="1"/>
</dbReference>
<dbReference type="Pfam" id="PF21089">
    <property type="entry name" value="PKS_DH_N"/>
    <property type="match status" value="1"/>
</dbReference>
<dbReference type="InterPro" id="IPR036291">
    <property type="entry name" value="NAD(P)-bd_dom_sf"/>
</dbReference>
<dbReference type="InterPro" id="IPR011032">
    <property type="entry name" value="GroES-like_sf"/>
</dbReference>
<evidence type="ECO:0000259" key="18">
    <source>
        <dbReference type="PROSITE" id="PS52019"/>
    </source>
</evidence>
<evidence type="ECO:0000256" key="6">
    <source>
        <dbReference type="ARBA" id="ARBA00022679"/>
    </source>
</evidence>
<dbReference type="GO" id="GO:0004312">
    <property type="term" value="F:fatty acid synthase activity"/>
    <property type="evidence" value="ECO:0007669"/>
    <property type="project" value="UniProtKB-EC"/>
</dbReference>
<dbReference type="SUPFAM" id="SSF50129">
    <property type="entry name" value="GroES-like"/>
    <property type="match status" value="1"/>
</dbReference>
<evidence type="ECO:0000256" key="13">
    <source>
        <dbReference type="ARBA" id="ARBA00023160"/>
    </source>
</evidence>
<dbReference type="SUPFAM" id="SSF53901">
    <property type="entry name" value="Thiolase-like"/>
    <property type="match status" value="2"/>
</dbReference>
<dbReference type="SMART" id="SM00829">
    <property type="entry name" value="PKS_ER"/>
    <property type="match status" value="1"/>
</dbReference>
<feature type="active site" description="Proton acceptor; for dehydratase activity" evidence="16">
    <location>
        <position position="733"/>
    </location>
</feature>
<feature type="non-terminal residue" evidence="19">
    <location>
        <position position="1874"/>
    </location>
</feature>
<keyword evidence="4" id="KW-0444">Lipid biosynthesis</keyword>
<dbReference type="Gene3D" id="3.40.47.10">
    <property type="match status" value="1"/>
</dbReference>
<dbReference type="Pfam" id="PF08659">
    <property type="entry name" value="KR"/>
    <property type="match status" value="1"/>
</dbReference>
<evidence type="ECO:0000256" key="8">
    <source>
        <dbReference type="ARBA" id="ARBA00022832"/>
    </source>
</evidence>
<dbReference type="SUPFAM" id="SSF55048">
    <property type="entry name" value="Probable ACP-binding domain of malonyl-CoA ACP transacylase"/>
    <property type="match status" value="1"/>
</dbReference>
<keyword evidence="9" id="KW-0521">NADP</keyword>
<dbReference type="SUPFAM" id="SSF51735">
    <property type="entry name" value="NAD(P)-binding Rossmann-fold domains"/>
    <property type="match status" value="2"/>
</dbReference>
<keyword evidence="7" id="KW-0378">Hydrolase</keyword>
<evidence type="ECO:0000256" key="16">
    <source>
        <dbReference type="PROSITE-ProRule" id="PRU01363"/>
    </source>
</evidence>
<feature type="active site" description="Proton donor; for dehydratase activity" evidence="16">
    <location>
        <position position="911"/>
    </location>
</feature>
<keyword evidence="13" id="KW-0275">Fatty acid biosynthesis</keyword>
<dbReference type="GO" id="GO:0016787">
    <property type="term" value="F:hydrolase activity"/>
    <property type="evidence" value="ECO:0007669"/>
    <property type="project" value="UniProtKB-KW"/>
</dbReference>
<evidence type="ECO:0000256" key="2">
    <source>
        <dbReference type="ARBA" id="ARBA00018769"/>
    </source>
</evidence>
<dbReference type="Gene3D" id="3.40.50.720">
    <property type="entry name" value="NAD(P)-binding Rossmann-like Domain"/>
    <property type="match status" value="1"/>
</dbReference>
<dbReference type="Gene3D" id="3.30.70.3290">
    <property type="match status" value="1"/>
</dbReference>
<dbReference type="InterPro" id="IPR016039">
    <property type="entry name" value="Thiolase-like"/>
</dbReference>
<keyword evidence="3" id="KW-0596">Phosphopantetheine</keyword>
<dbReference type="SUPFAM" id="SSF52151">
    <property type="entry name" value="FabD/lysophospholipase-like"/>
    <property type="match status" value="1"/>
</dbReference>
<dbReference type="Gene3D" id="3.40.366.10">
    <property type="entry name" value="Malonyl-Coenzyme A Acyl Carrier Protein, domain 2"/>
    <property type="match status" value="1"/>
</dbReference>
<keyword evidence="10" id="KW-0560">Oxidoreductase</keyword>
<dbReference type="EC" id="2.3.1.85" evidence="1"/>
<dbReference type="Pfam" id="PF21149">
    <property type="entry name" value="FAS_pseudo-KR"/>
    <property type="match status" value="1"/>
</dbReference>
<dbReference type="Pfam" id="PF16197">
    <property type="entry name" value="KAsynt_C_assoc"/>
    <property type="match status" value="1"/>
</dbReference>
<feature type="domain" description="PKS/mFAS DH" evidence="18">
    <location>
        <begin position="695"/>
        <end position="1028"/>
    </location>
</feature>
<evidence type="ECO:0000256" key="11">
    <source>
        <dbReference type="ARBA" id="ARBA00023027"/>
    </source>
</evidence>
<dbReference type="InterPro" id="IPR014043">
    <property type="entry name" value="Acyl_transferase_dom"/>
</dbReference>
<name>A0A7R9KHK2_9ACAR</name>
<dbReference type="Pfam" id="PF02801">
    <property type="entry name" value="Ketoacyl-synt_C"/>
    <property type="match status" value="1"/>
</dbReference>